<feature type="transmembrane region" description="Helical" evidence="5">
    <location>
        <begin position="89"/>
        <end position="106"/>
    </location>
</feature>
<evidence type="ECO:0000256" key="5">
    <source>
        <dbReference type="SAM" id="Phobius"/>
    </source>
</evidence>
<dbReference type="AlphaFoldDB" id="A0A2V4NCA6"/>
<dbReference type="EMBL" id="QFVT01000004">
    <property type="protein sequence ID" value="PYC47823.1"/>
    <property type="molecule type" value="Genomic_DNA"/>
</dbReference>
<dbReference type="Pfam" id="PF01124">
    <property type="entry name" value="MAPEG"/>
    <property type="match status" value="1"/>
</dbReference>
<evidence type="ECO:0000313" key="6">
    <source>
        <dbReference type="EMBL" id="PYC47823.1"/>
    </source>
</evidence>
<protein>
    <recommendedName>
        <fullName evidence="8">MAPEG family protein</fullName>
    </recommendedName>
</protein>
<evidence type="ECO:0000256" key="3">
    <source>
        <dbReference type="ARBA" id="ARBA00022989"/>
    </source>
</evidence>
<organism evidence="6 7">
    <name type="scientific">Litorivita pollutaquae</name>
    <dbReference type="NCBI Taxonomy" id="2200892"/>
    <lineage>
        <taxon>Bacteria</taxon>
        <taxon>Pseudomonadati</taxon>
        <taxon>Pseudomonadota</taxon>
        <taxon>Alphaproteobacteria</taxon>
        <taxon>Rhodobacterales</taxon>
        <taxon>Paracoccaceae</taxon>
        <taxon>Litorivita</taxon>
    </lineage>
</organism>
<dbReference type="PANTHER" id="PTHR35371:SF1">
    <property type="entry name" value="BLR7753 PROTEIN"/>
    <property type="match status" value="1"/>
</dbReference>
<sequence length="131" mass="14442">MTFELTILALAGLLHIGQFAFASYRANVDVGTEYSLGPRDHMPTQQMRPATARLMRAYDNSAVMLPLFGLAMMLIAVTDQSTMVTKSAAAIYLAARVLYTPAYALGWQPWRSVIWIVALACCALLYFAALF</sequence>
<feature type="transmembrane region" description="Helical" evidence="5">
    <location>
        <begin position="57"/>
        <end position="77"/>
    </location>
</feature>
<dbReference type="GO" id="GO:0016020">
    <property type="term" value="C:membrane"/>
    <property type="evidence" value="ECO:0007669"/>
    <property type="project" value="UniProtKB-SubCell"/>
</dbReference>
<dbReference type="InterPro" id="IPR001129">
    <property type="entry name" value="Membr-assoc_MAPEG"/>
</dbReference>
<evidence type="ECO:0008006" key="8">
    <source>
        <dbReference type="Google" id="ProtNLM"/>
    </source>
</evidence>
<proteinExistence type="predicted"/>
<dbReference type="Proteomes" id="UP000248012">
    <property type="component" value="Unassembled WGS sequence"/>
</dbReference>
<comment type="subcellular location">
    <subcellularLocation>
        <location evidence="1">Membrane</location>
    </subcellularLocation>
</comment>
<keyword evidence="3 5" id="KW-1133">Transmembrane helix</keyword>
<evidence type="ECO:0000256" key="4">
    <source>
        <dbReference type="ARBA" id="ARBA00023136"/>
    </source>
</evidence>
<keyword evidence="7" id="KW-1185">Reference proteome</keyword>
<evidence type="ECO:0000313" key="7">
    <source>
        <dbReference type="Proteomes" id="UP000248012"/>
    </source>
</evidence>
<gene>
    <name evidence="6" type="ORF">DI396_06945</name>
</gene>
<dbReference type="RefSeq" id="WP_110795473.1">
    <property type="nucleotide sequence ID" value="NZ_KZ826483.1"/>
</dbReference>
<dbReference type="OrthoDB" id="7743618at2"/>
<comment type="caution">
    <text evidence="6">The sequence shown here is derived from an EMBL/GenBank/DDBJ whole genome shotgun (WGS) entry which is preliminary data.</text>
</comment>
<evidence type="ECO:0000256" key="1">
    <source>
        <dbReference type="ARBA" id="ARBA00004370"/>
    </source>
</evidence>
<name>A0A2V4NCA6_9RHOB</name>
<evidence type="ECO:0000256" key="2">
    <source>
        <dbReference type="ARBA" id="ARBA00022692"/>
    </source>
</evidence>
<keyword evidence="4 5" id="KW-0472">Membrane</keyword>
<dbReference type="Gene3D" id="1.20.120.550">
    <property type="entry name" value="Membrane associated eicosanoid/glutathione metabolism-like domain"/>
    <property type="match status" value="1"/>
</dbReference>
<accession>A0A2V4NCA6</accession>
<feature type="transmembrane region" description="Helical" evidence="5">
    <location>
        <begin position="112"/>
        <end position="130"/>
    </location>
</feature>
<dbReference type="SUPFAM" id="SSF161084">
    <property type="entry name" value="MAPEG domain-like"/>
    <property type="match status" value="1"/>
</dbReference>
<reference evidence="6 7" key="1">
    <citation type="submission" date="2018-05" db="EMBL/GenBank/DDBJ databases">
        <title>Oceanovita maritima gen. nov., sp. nov., a marine bacterium in the family Rhodobacteraceae isolated from surface seawater of Lundu port Xiamen, China.</title>
        <authorList>
            <person name="Hetharua B.H."/>
            <person name="Min D."/>
            <person name="Liao H."/>
            <person name="Tian Y."/>
        </authorList>
    </citation>
    <scope>NUCLEOTIDE SEQUENCE [LARGE SCALE GENOMIC DNA]</scope>
    <source>
        <strain evidence="6 7">FSX-11</strain>
    </source>
</reference>
<keyword evidence="2 5" id="KW-0812">Transmembrane</keyword>
<dbReference type="InterPro" id="IPR023352">
    <property type="entry name" value="MAPEG-like_dom_sf"/>
</dbReference>
<dbReference type="PANTHER" id="PTHR35371">
    <property type="entry name" value="INNER MEMBRANE PROTEIN"/>
    <property type="match status" value="1"/>
</dbReference>